<feature type="compositionally biased region" description="Low complexity" evidence="6">
    <location>
        <begin position="8"/>
        <end position="22"/>
    </location>
</feature>
<dbReference type="InterPro" id="IPR010432">
    <property type="entry name" value="RDD"/>
</dbReference>
<evidence type="ECO:0000256" key="2">
    <source>
        <dbReference type="ARBA" id="ARBA00022475"/>
    </source>
</evidence>
<comment type="subcellular location">
    <subcellularLocation>
        <location evidence="1">Cell membrane</location>
        <topology evidence="1">Multi-pass membrane protein</topology>
    </subcellularLocation>
</comment>
<dbReference type="AlphaFoldDB" id="A0A840WT87"/>
<feature type="domain" description="RDD" evidence="8">
    <location>
        <begin position="51"/>
        <end position="193"/>
    </location>
</feature>
<name>A0A840WT87_9ACTN</name>
<organism evidence="9 10">
    <name type="scientific">Nocardiopsis metallicus</name>
    <dbReference type="NCBI Taxonomy" id="179819"/>
    <lineage>
        <taxon>Bacteria</taxon>
        <taxon>Bacillati</taxon>
        <taxon>Actinomycetota</taxon>
        <taxon>Actinomycetes</taxon>
        <taxon>Streptosporangiales</taxon>
        <taxon>Nocardiopsidaceae</taxon>
        <taxon>Nocardiopsis</taxon>
    </lineage>
</organism>
<dbReference type="PANTHER" id="PTHR36115:SF4">
    <property type="entry name" value="MEMBRANE PROTEIN"/>
    <property type="match status" value="1"/>
</dbReference>
<reference evidence="9 10" key="1">
    <citation type="submission" date="2020-08" db="EMBL/GenBank/DDBJ databases">
        <title>Sequencing the genomes of 1000 actinobacteria strains.</title>
        <authorList>
            <person name="Klenk H.-P."/>
        </authorList>
    </citation>
    <scope>NUCLEOTIDE SEQUENCE [LARGE SCALE GENOMIC DNA]</scope>
    <source>
        <strain evidence="9 10">DSM 44598</strain>
    </source>
</reference>
<feature type="transmembrane region" description="Helical" evidence="7">
    <location>
        <begin position="65"/>
        <end position="87"/>
    </location>
</feature>
<keyword evidence="4 7" id="KW-1133">Transmembrane helix</keyword>
<evidence type="ECO:0000256" key="6">
    <source>
        <dbReference type="SAM" id="MobiDB-lite"/>
    </source>
</evidence>
<dbReference type="EMBL" id="JACHDO010000001">
    <property type="protein sequence ID" value="MBB5495175.1"/>
    <property type="molecule type" value="Genomic_DNA"/>
</dbReference>
<dbReference type="GO" id="GO:0005886">
    <property type="term" value="C:plasma membrane"/>
    <property type="evidence" value="ECO:0007669"/>
    <property type="project" value="UniProtKB-SubCell"/>
</dbReference>
<keyword evidence="5 7" id="KW-0472">Membrane</keyword>
<protein>
    <submittedName>
        <fullName evidence="9">Putative RDD family membrane protein YckC</fullName>
    </submittedName>
</protein>
<dbReference type="PANTHER" id="PTHR36115">
    <property type="entry name" value="PROLINE-RICH ANTIGEN HOMOLOG-RELATED"/>
    <property type="match status" value="1"/>
</dbReference>
<evidence type="ECO:0000313" key="9">
    <source>
        <dbReference type="EMBL" id="MBB5495175.1"/>
    </source>
</evidence>
<sequence>MSSPYWNPQHPNQGGQPPQAGGWSYGGPHPGGPVPPHGPVGPVDQGPELRLAGFGRRLTARLIDYVLAFITATAFFVIMIIVVTLLTGNSEFTDAEGNLWAFLLFFGWGLLLFFYDWLYLVTWGRTIGKMMLGVKVVNAEDGGKLGQGQVIGRSAVFCLPQSVPGLGHLFSAVESMTMLGDARERTLHDRMAGTLVIRTRA</sequence>
<dbReference type="Proteomes" id="UP000579647">
    <property type="component" value="Unassembled WGS sequence"/>
</dbReference>
<evidence type="ECO:0000259" key="8">
    <source>
        <dbReference type="Pfam" id="PF06271"/>
    </source>
</evidence>
<dbReference type="RefSeq" id="WP_184369639.1">
    <property type="nucleotide sequence ID" value="NZ_BAAAKM010000040.1"/>
</dbReference>
<gene>
    <name evidence="9" type="ORF">HNR07_006312</name>
</gene>
<evidence type="ECO:0000256" key="3">
    <source>
        <dbReference type="ARBA" id="ARBA00022692"/>
    </source>
</evidence>
<proteinExistence type="predicted"/>
<feature type="transmembrane region" description="Helical" evidence="7">
    <location>
        <begin position="99"/>
        <end position="121"/>
    </location>
</feature>
<evidence type="ECO:0000256" key="1">
    <source>
        <dbReference type="ARBA" id="ARBA00004651"/>
    </source>
</evidence>
<accession>A0A840WT87</accession>
<dbReference type="Pfam" id="PF06271">
    <property type="entry name" value="RDD"/>
    <property type="match status" value="1"/>
</dbReference>
<evidence type="ECO:0000256" key="7">
    <source>
        <dbReference type="SAM" id="Phobius"/>
    </source>
</evidence>
<feature type="compositionally biased region" description="Pro residues" evidence="6">
    <location>
        <begin position="30"/>
        <end position="39"/>
    </location>
</feature>
<keyword evidence="3 7" id="KW-0812">Transmembrane</keyword>
<evidence type="ECO:0000256" key="4">
    <source>
        <dbReference type="ARBA" id="ARBA00022989"/>
    </source>
</evidence>
<evidence type="ECO:0000256" key="5">
    <source>
        <dbReference type="ARBA" id="ARBA00023136"/>
    </source>
</evidence>
<evidence type="ECO:0000313" key="10">
    <source>
        <dbReference type="Proteomes" id="UP000579647"/>
    </source>
</evidence>
<keyword evidence="2" id="KW-1003">Cell membrane</keyword>
<keyword evidence="10" id="KW-1185">Reference proteome</keyword>
<comment type="caution">
    <text evidence="9">The sequence shown here is derived from an EMBL/GenBank/DDBJ whole genome shotgun (WGS) entry which is preliminary data.</text>
</comment>
<dbReference type="InterPro" id="IPR051791">
    <property type="entry name" value="Pra-immunoreactive"/>
</dbReference>
<feature type="region of interest" description="Disordered" evidence="6">
    <location>
        <begin position="1"/>
        <end position="42"/>
    </location>
</feature>